<dbReference type="RefSeq" id="WP_206229887.1">
    <property type="nucleotide sequence ID" value="NZ_JAFIWB010000012.1"/>
</dbReference>
<gene>
    <name evidence="4" type="ORF">JR064_12220</name>
</gene>
<name>A0ABS3B350_9XANT</name>
<feature type="compositionally biased region" description="Basic and acidic residues" evidence="1">
    <location>
        <begin position="586"/>
        <end position="595"/>
    </location>
</feature>
<dbReference type="InterPro" id="IPR007963">
    <property type="entry name" value="Peptidase_M61_catalytic"/>
</dbReference>
<evidence type="ECO:0000313" key="5">
    <source>
        <dbReference type="Proteomes" id="UP000695802"/>
    </source>
</evidence>
<dbReference type="SUPFAM" id="SSF55486">
    <property type="entry name" value="Metalloproteases ('zincins'), catalytic domain"/>
    <property type="match status" value="1"/>
</dbReference>
<feature type="domain" description="Peptidase M61 catalytic" evidence="3">
    <location>
        <begin position="297"/>
        <end position="362"/>
    </location>
</feature>
<feature type="region of interest" description="Disordered" evidence="1">
    <location>
        <begin position="568"/>
        <end position="595"/>
    </location>
</feature>
<dbReference type="SUPFAM" id="SSF50156">
    <property type="entry name" value="PDZ domain-like"/>
    <property type="match status" value="1"/>
</dbReference>
<dbReference type="InterPro" id="IPR027268">
    <property type="entry name" value="Peptidase_M4/M1_CTD_sf"/>
</dbReference>
<organism evidence="4 5">
    <name type="scientific">Xanthomonas bonasiae</name>
    <dbReference type="NCBI Taxonomy" id="2810351"/>
    <lineage>
        <taxon>Bacteria</taxon>
        <taxon>Pseudomonadati</taxon>
        <taxon>Pseudomonadota</taxon>
        <taxon>Gammaproteobacteria</taxon>
        <taxon>Lysobacterales</taxon>
        <taxon>Lysobacteraceae</taxon>
        <taxon>Xanthomonas</taxon>
    </lineage>
</organism>
<feature type="chain" id="PRO_5046308923" evidence="2">
    <location>
        <begin position="23"/>
        <end position="595"/>
    </location>
</feature>
<feature type="signal peptide" evidence="2">
    <location>
        <begin position="1"/>
        <end position="22"/>
    </location>
</feature>
<evidence type="ECO:0000256" key="1">
    <source>
        <dbReference type="SAM" id="MobiDB-lite"/>
    </source>
</evidence>
<keyword evidence="2" id="KW-0732">Signal</keyword>
<reference evidence="4 5" key="1">
    <citation type="submission" date="2021-02" db="EMBL/GenBank/DDBJ databases">
        <title>Taxonomically Unique Crown Gall-Associated Xanthomonas Stains Have Deficiency in Virulence Repertories.</title>
        <authorList>
            <person name="Mafakheri H."/>
            <person name="Taghavi S.M."/>
            <person name="Dimkic I."/>
            <person name="Nemanja K."/>
            <person name="Osdaghi E."/>
        </authorList>
    </citation>
    <scope>NUCLEOTIDE SEQUENCE [LARGE SCALE GENOMIC DNA]</scope>
    <source>
        <strain evidence="4 5">FX4</strain>
    </source>
</reference>
<dbReference type="Gene3D" id="1.10.390.10">
    <property type="entry name" value="Neutral Protease Domain 2"/>
    <property type="match status" value="1"/>
</dbReference>
<keyword evidence="5" id="KW-1185">Reference proteome</keyword>
<evidence type="ECO:0000259" key="3">
    <source>
        <dbReference type="Pfam" id="PF05299"/>
    </source>
</evidence>
<comment type="caution">
    <text evidence="4">The sequence shown here is derived from an EMBL/GenBank/DDBJ whole genome shotgun (WGS) entry which is preliminary data.</text>
</comment>
<evidence type="ECO:0000313" key="4">
    <source>
        <dbReference type="EMBL" id="MBN6102936.1"/>
    </source>
</evidence>
<protein>
    <submittedName>
        <fullName evidence="4">Peptidase M61</fullName>
    </submittedName>
</protein>
<dbReference type="Proteomes" id="UP000695802">
    <property type="component" value="Unassembled WGS sequence"/>
</dbReference>
<dbReference type="Pfam" id="PF05299">
    <property type="entry name" value="Peptidase_M61"/>
    <property type="match status" value="1"/>
</dbReference>
<dbReference type="InterPro" id="IPR036034">
    <property type="entry name" value="PDZ_sf"/>
</dbReference>
<proteinExistence type="predicted"/>
<dbReference type="EMBL" id="JAFIWB010000012">
    <property type="protein sequence ID" value="MBN6102936.1"/>
    <property type="molecule type" value="Genomic_DNA"/>
</dbReference>
<evidence type="ECO:0000256" key="2">
    <source>
        <dbReference type="SAM" id="SignalP"/>
    </source>
</evidence>
<sequence>MKMPRQRCLFLALAAAASPALAATDAPYAITIHAQADAAGSRIEALLVDEAIPLPATPAGTTVLAMPHVTSNVPTIAASVGELAARDDQGAVQLSYRDQGEGPTRQREWYADRAVAGTLRFSYRAAMTEALAARGAAPPIELRSEEGAFSGAGATFLLHPTSGRHDIELHWDLSALGAGAHAVSSLQDRNARDVGMEALDSSYFMAGKIGLYPQAPDATGFFSAWQGNTPFDAQKLLAWTQQLRQHYQAFFAVPATPYGVFLRRNRVNPGGGMGMYNSFIVTYDDDRGNDPEQLELTLAHEMFHTFQPHMSSQYDGETLADAWFNEGTAVFYQARLPFRYGMIDADTFLKDLNFTAARYYTNLLGNAPNSEVSTKFWQDTRIRTLPYDRGFLYFVTVDDAMRKASGGRKSLDDLILAMLHRRQGDKPLGIADWEALLRDNLGEDAVRQLHAMLDGAAPLPASDAFGPCFERISQPMRRYELGFAPAVLTESPRIVRDLIPSSAAAKAGVRNGDEITRPVGQDQLQGEQDGILTLQLQRDGKALTVSYKPRGETVATWQWWRKPRSAQSACSLPATAPAHNQSTPARGREIRLTQL</sequence>
<accession>A0ABS3B350</accession>